<dbReference type="AlphaFoldDB" id="A0A931MJE5"/>
<dbReference type="Pfam" id="PF00535">
    <property type="entry name" value="Glycos_transf_2"/>
    <property type="match status" value="1"/>
</dbReference>
<dbReference type="Gene3D" id="3.90.550.10">
    <property type="entry name" value="Spore Coat Polysaccharide Biosynthesis Protein SpsA, Chain A"/>
    <property type="match status" value="1"/>
</dbReference>
<keyword evidence="9" id="KW-1185">Reference proteome</keyword>
<dbReference type="EMBL" id="JADZGI010000001">
    <property type="protein sequence ID" value="MBH0111339.1"/>
    <property type="molecule type" value="Genomic_DNA"/>
</dbReference>
<dbReference type="InterPro" id="IPR001173">
    <property type="entry name" value="Glyco_trans_2-like"/>
</dbReference>
<dbReference type="Pfam" id="PF01522">
    <property type="entry name" value="Polysacc_deac_1"/>
    <property type="match status" value="1"/>
</dbReference>
<dbReference type="CDD" id="cd10918">
    <property type="entry name" value="CE4_NodB_like_5s_6s"/>
    <property type="match status" value="1"/>
</dbReference>
<evidence type="ECO:0000259" key="7">
    <source>
        <dbReference type="PROSITE" id="PS51677"/>
    </source>
</evidence>
<dbReference type="InterPro" id="IPR008715">
    <property type="entry name" value="SAM-MeTfrase_NodS-like"/>
</dbReference>
<evidence type="ECO:0000313" key="9">
    <source>
        <dbReference type="Proteomes" id="UP000617634"/>
    </source>
</evidence>
<name>A0A931MJE5_9SPHN</name>
<comment type="caution">
    <text evidence="8">The sequence shown here is derived from an EMBL/GenBank/DDBJ whole genome shotgun (WGS) entry which is preliminary data.</text>
</comment>
<dbReference type="CDD" id="cd02440">
    <property type="entry name" value="AdoMet_MTases"/>
    <property type="match status" value="1"/>
</dbReference>
<protein>
    <recommendedName>
        <fullName evidence="4">Chitooligosaccharide deacetylase</fullName>
    </recommendedName>
    <alternativeName>
        <fullName evidence="6">Nodulation protein B</fullName>
    </alternativeName>
</protein>
<dbReference type="CDD" id="cd00761">
    <property type="entry name" value="Glyco_tranf_GTA_type"/>
    <property type="match status" value="1"/>
</dbReference>
<reference evidence="8" key="1">
    <citation type="submission" date="2020-11" db="EMBL/GenBank/DDBJ databases">
        <title>Novosphingobium aureum sp. nov., a marine bacterium isolated from sediment of a salt flat.</title>
        <authorList>
            <person name="Yoo Y."/>
            <person name="Kim J.-J."/>
        </authorList>
    </citation>
    <scope>NUCLEOTIDE SEQUENCE</scope>
    <source>
        <strain evidence="8">YJ-S2-02</strain>
    </source>
</reference>
<comment type="function">
    <text evidence="1">Is involved in generating a small heat-stable compound (Nod), an acylated oligomer of N-acetylglucosamine, that stimulates mitosis in various plant protoplasts.</text>
</comment>
<dbReference type="SUPFAM" id="SSF53448">
    <property type="entry name" value="Nucleotide-diphospho-sugar transferases"/>
    <property type="match status" value="1"/>
</dbReference>
<evidence type="ECO:0000256" key="2">
    <source>
        <dbReference type="ARBA" id="ARBA00004613"/>
    </source>
</evidence>
<gene>
    <name evidence="8" type="ORF">I5E68_00050</name>
</gene>
<evidence type="ECO:0000256" key="6">
    <source>
        <dbReference type="ARBA" id="ARBA00032976"/>
    </source>
</evidence>
<dbReference type="Pfam" id="PF05401">
    <property type="entry name" value="NodS"/>
    <property type="match status" value="1"/>
</dbReference>
<dbReference type="RefSeq" id="WP_197159659.1">
    <property type="nucleotide sequence ID" value="NZ_JADZGI010000001.1"/>
</dbReference>
<dbReference type="SUPFAM" id="SSF53335">
    <property type="entry name" value="S-adenosyl-L-methionine-dependent methyltransferases"/>
    <property type="match status" value="1"/>
</dbReference>
<dbReference type="GO" id="GO:0009312">
    <property type="term" value="P:oligosaccharide biosynthetic process"/>
    <property type="evidence" value="ECO:0007669"/>
    <property type="project" value="InterPro"/>
</dbReference>
<evidence type="ECO:0000256" key="1">
    <source>
        <dbReference type="ARBA" id="ARBA00003236"/>
    </source>
</evidence>
<comment type="similarity">
    <text evidence="3">Belongs to the polysaccharide deacetylase family.</text>
</comment>
<dbReference type="PROSITE" id="PS51677">
    <property type="entry name" value="NODB"/>
    <property type="match status" value="1"/>
</dbReference>
<dbReference type="GO" id="GO:0005576">
    <property type="term" value="C:extracellular region"/>
    <property type="evidence" value="ECO:0007669"/>
    <property type="project" value="UniProtKB-SubCell"/>
</dbReference>
<evidence type="ECO:0000256" key="4">
    <source>
        <dbReference type="ARBA" id="ARBA00020071"/>
    </source>
</evidence>
<dbReference type="Gene3D" id="3.40.50.150">
    <property type="entry name" value="Vaccinia Virus protein VP39"/>
    <property type="match status" value="1"/>
</dbReference>
<dbReference type="Gene3D" id="3.20.20.370">
    <property type="entry name" value="Glycoside hydrolase/deacetylase"/>
    <property type="match status" value="1"/>
</dbReference>
<dbReference type="GO" id="GO:0008757">
    <property type="term" value="F:S-adenosylmethionine-dependent methyltransferase activity"/>
    <property type="evidence" value="ECO:0007669"/>
    <property type="project" value="InterPro"/>
</dbReference>
<dbReference type="InterPro" id="IPR029044">
    <property type="entry name" value="Nucleotide-diphossugar_trans"/>
</dbReference>
<dbReference type="PANTHER" id="PTHR34216:SF3">
    <property type="entry name" value="POLY-BETA-1,6-N-ACETYL-D-GLUCOSAMINE N-DEACETYLASE"/>
    <property type="match status" value="1"/>
</dbReference>
<organism evidence="8 9">
    <name type="scientific">Novosphingobium aureum</name>
    <dbReference type="NCBI Taxonomy" id="2792964"/>
    <lineage>
        <taxon>Bacteria</taxon>
        <taxon>Pseudomonadati</taxon>
        <taxon>Pseudomonadota</taxon>
        <taxon>Alphaproteobacteria</taxon>
        <taxon>Sphingomonadales</taxon>
        <taxon>Sphingomonadaceae</taxon>
        <taxon>Novosphingobium</taxon>
    </lineage>
</organism>
<accession>A0A931MJE5</accession>
<dbReference type="GO" id="GO:0016810">
    <property type="term" value="F:hydrolase activity, acting on carbon-nitrogen (but not peptide) bonds"/>
    <property type="evidence" value="ECO:0007669"/>
    <property type="project" value="InterPro"/>
</dbReference>
<evidence type="ECO:0000256" key="5">
    <source>
        <dbReference type="ARBA" id="ARBA00022729"/>
    </source>
</evidence>
<evidence type="ECO:0000256" key="3">
    <source>
        <dbReference type="ARBA" id="ARBA00010973"/>
    </source>
</evidence>
<evidence type="ECO:0000313" key="8">
    <source>
        <dbReference type="EMBL" id="MBH0111339.1"/>
    </source>
</evidence>
<feature type="domain" description="NodB homology" evidence="7">
    <location>
        <begin position="849"/>
        <end position="1028"/>
    </location>
</feature>
<proteinExistence type="inferred from homology"/>
<dbReference type="PANTHER" id="PTHR34216">
    <property type="match status" value="1"/>
</dbReference>
<dbReference type="InterPro" id="IPR029063">
    <property type="entry name" value="SAM-dependent_MTases_sf"/>
</dbReference>
<dbReference type="InterPro" id="IPR002509">
    <property type="entry name" value="NODB_dom"/>
</dbReference>
<dbReference type="Proteomes" id="UP000617634">
    <property type="component" value="Unassembled WGS sequence"/>
</dbReference>
<comment type="subcellular location">
    <subcellularLocation>
        <location evidence="2">Secreted</location>
    </subcellularLocation>
</comment>
<dbReference type="SUPFAM" id="SSF88713">
    <property type="entry name" value="Glycoside hydrolase/deacetylase"/>
    <property type="match status" value="1"/>
</dbReference>
<sequence>MPIVSVILPAYNAANTLGHSVASVQRQGFEDWELIVVDDGSSDNTADAVASLAADDPRIVLHRQENAGAAAARNTGLAMASGAWIQFLDADDQLEPGHFEAMLAAAEAAPAAGLVHCGWQRVLDKQRWWTPHPAFDFASPFAIAARTCPFAIHAVMVKREIIAGLGGFDTTLKVCEDWDLWQRIARSGTVFQAVNDVWVDVYVRPGSLSSDLSSHLRDGLAVIRRGHGEDSRMAAPAPLHAGGEPASGLEDAVWSHALWVASAAIGRGLDPLDLLETIPERLETQIDVAMLAQIVEDALVVGALAPCPPWPDLWQRVETGLQRMFTWLDDQAPQAKLGNRLRNELSLRVVEQIGTARPAAIGNIRIERVELTATIPSLELPECERLRCVVLCHGEELCTFDQIVFEGISGHALRRAIVKRVDSEELRTKLADWHLHHGPTRYWQGAITEPRSALRLWRAATRARLGRDRAAGRMVYEDVLDLLYRAEPPREGQASFASIRDRFAAPEQGILQTSQLVPEREKQAMTGPRPGEIVDYNKPDFWEKLYDADDPWDYGNSYELRKYQQTLDILGDRRFGRALELACAEGNFTRLLARRCDEVIASDISLKAVEHAREVLAGHDNVSVVQLDLVSDPLPGMFDLIVCSEVLYYTSDYDAIYRFAERAAQHLAPGGLLVMANARQIVDEPATTGFSWDHTVGAKGIGDMAALVPALSLRAQWIAPLYRIHCFERRHEPRDAGTEPAPDAGAALPDSDAPDIRAIDMAYPLPAHVARQVVWRGGTDMPASDAWQPFPILMYHRIVEDGPPGLAQWRTSPQDFAAQLQWLADNGYTGVTLARMAEAFTQGKPLPAKSVVITFDDATRDFLDNALPLLHRHGFPAALFVPTGAVGWCAHWDRGHGEPAPILDWEEIASLTNCDVTVGSHAMDHVRLTGLPPRDLARELIGSRATLEGRLGTAPDAIAYPFGAFDPAIRDMTADCGYALGLTCVEGLITRDADMLALRRQEVKGGMTLVEFAALVGHTEVPTAVPAH</sequence>
<dbReference type="InterPro" id="IPR051398">
    <property type="entry name" value="Polysacch_Deacetylase"/>
</dbReference>
<dbReference type="InterPro" id="IPR011330">
    <property type="entry name" value="Glyco_hydro/deAcase_b/a-brl"/>
</dbReference>
<keyword evidence="5" id="KW-0732">Signal</keyword>